<dbReference type="SUPFAM" id="SSF53335">
    <property type="entry name" value="S-adenosyl-L-methionine-dependent methyltransferases"/>
    <property type="match status" value="1"/>
</dbReference>
<dbReference type="Pfam" id="PF06962">
    <property type="entry name" value="rRNA_methylase"/>
    <property type="match status" value="1"/>
</dbReference>
<dbReference type="RefSeq" id="WP_085815595.1">
    <property type="nucleotide sequence ID" value="NZ_CP123447.1"/>
</dbReference>
<dbReference type="PANTHER" id="PTHR35276">
    <property type="entry name" value="S-ADENOSYL-L-METHIONINE-DEPENDENT METHYLTRANSFERASES SUPERFAMILY PROTEIN"/>
    <property type="match status" value="1"/>
</dbReference>
<organism evidence="2 3">
    <name type="scientific">Kingella negevensis</name>
    <dbReference type="NCBI Taxonomy" id="1522312"/>
    <lineage>
        <taxon>Bacteria</taxon>
        <taxon>Pseudomonadati</taxon>
        <taxon>Pseudomonadota</taxon>
        <taxon>Betaproteobacteria</taxon>
        <taxon>Neisseriales</taxon>
        <taxon>Neisseriaceae</taxon>
        <taxon>Kingella</taxon>
    </lineage>
</organism>
<sequence length="187" mass="20875">MYRNILPFLHDQIRAHIQSGDCVIDATAGNGHDTLFLAQCVGETGRVFAFDIQTAALQQTEQRLQQNGVAQRVSLIHAGHEQMAEFVAEEVSAVMFNFGYLPRGNHEITTQPETSLQAFQAALKLLKVQGIVTAALYHGHEAGKDEMREIVSFAAQLPQEKFRVLRYEFINQRNCPPVGLVAQKLEN</sequence>
<keyword evidence="3" id="KW-1185">Reference proteome</keyword>
<dbReference type="EMBL" id="FXUV02000018">
    <property type="protein sequence ID" value="SNB63578.1"/>
    <property type="molecule type" value="Genomic_DNA"/>
</dbReference>
<evidence type="ECO:0000313" key="1">
    <source>
        <dbReference type="EMBL" id="SMQ12147.1"/>
    </source>
</evidence>
<dbReference type="STRING" id="1522312.GCA_900177895_01506"/>
<dbReference type="PANTHER" id="PTHR35276:SF1">
    <property type="entry name" value="TRNA (MNM(5)S(2)U34)-METHYLTRANSFERASE, CHLOROPLASTIC"/>
    <property type="match status" value="1"/>
</dbReference>
<dbReference type="InterPro" id="IPR029063">
    <property type="entry name" value="SAM-dependent_MTases_sf"/>
</dbReference>
<gene>
    <name evidence="2" type="ORF">KEBURONENSIS_01081</name>
    <name evidence="1" type="ORF">KEBURONENSIS_01157</name>
</gene>
<dbReference type="CDD" id="cd02440">
    <property type="entry name" value="AdoMet_MTases"/>
    <property type="match status" value="1"/>
</dbReference>
<dbReference type="Proteomes" id="UP000215450">
    <property type="component" value="Unassembled WGS sequence"/>
</dbReference>
<dbReference type="Gene3D" id="3.40.50.150">
    <property type="entry name" value="Vaccinia Virus protein VP39"/>
    <property type="match status" value="1"/>
</dbReference>
<dbReference type="OrthoDB" id="9792989at2"/>
<dbReference type="AlphaFoldDB" id="A0A238TAR2"/>
<evidence type="ECO:0000313" key="3">
    <source>
        <dbReference type="Proteomes" id="UP000215450"/>
    </source>
</evidence>
<name>A0A238TAR2_9NEIS</name>
<protein>
    <submittedName>
        <fullName evidence="2">16S rRNA m(4)C1402 methyltranserfase</fullName>
    </submittedName>
</protein>
<accession>A0A238TAR2</accession>
<dbReference type="EMBL" id="FXUV01000016">
    <property type="protein sequence ID" value="SMQ12147.1"/>
    <property type="molecule type" value="Genomic_DNA"/>
</dbReference>
<reference evidence="1" key="1">
    <citation type="submission" date="2017-05" db="EMBL/GenBank/DDBJ databases">
        <authorList>
            <person name="Song R."/>
            <person name="Chenine A.L."/>
            <person name="Ruprecht R.M."/>
        </authorList>
    </citation>
    <scope>NUCLEOTIDE SEQUENCE</scope>
    <source>
        <strain evidence="1">Kingella_eburonensis</strain>
    </source>
</reference>
<evidence type="ECO:0000313" key="2">
    <source>
        <dbReference type="EMBL" id="SNB63578.1"/>
    </source>
</evidence>
<dbReference type="InterPro" id="IPR010719">
    <property type="entry name" value="MnmM_MeTrfase"/>
</dbReference>
<dbReference type="GeneID" id="83625603"/>
<proteinExistence type="predicted"/>
<reference evidence="2 3" key="2">
    <citation type="submission" date="2017-06" db="EMBL/GenBank/DDBJ databases">
        <authorList>
            <person name="Kim H.J."/>
            <person name="Triplett B.A."/>
        </authorList>
    </citation>
    <scope>NUCLEOTIDE SEQUENCE [LARGE SCALE GENOMIC DNA]</scope>
    <source>
        <strain evidence="2">Kingella_eburonensis</strain>
    </source>
</reference>